<proteinExistence type="predicted"/>
<dbReference type="Proteomes" id="UP000315440">
    <property type="component" value="Unassembled WGS sequence"/>
</dbReference>
<comment type="caution">
    <text evidence="3">The sequence shown here is derived from an EMBL/GenBank/DDBJ whole genome shotgun (WGS) entry which is preliminary data.</text>
</comment>
<keyword evidence="2" id="KW-0732">Signal</keyword>
<feature type="region of interest" description="Disordered" evidence="1">
    <location>
        <begin position="26"/>
        <end position="135"/>
    </location>
</feature>
<evidence type="ECO:0000313" key="3">
    <source>
        <dbReference type="EMBL" id="TWT88163.1"/>
    </source>
</evidence>
<dbReference type="EMBL" id="SJPQ01000002">
    <property type="protein sequence ID" value="TWT88163.1"/>
    <property type="molecule type" value="Genomic_DNA"/>
</dbReference>
<protein>
    <submittedName>
        <fullName evidence="3">Uncharacterized protein</fullName>
    </submittedName>
</protein>
<evidence type="ECO:0000313" key="4">
    <source>
        <dbReference type="Proteomes" id="UP000315440"/>
    </source>
</evidence>
<feature type="compositionally biased region" description="Basic and acidic residues" evidence="1">
    <location>
        <begin position="29"/>
        <end position="125"/>
    </location>
</feature>
<feature type="compositionally biased region" description="Basic and acidic residues" evidence="1">
    <location>
        <begin position="206"/>
        <end position="227"/>
    </location>
</feature>
<name>A0A5C5ZP00_9BACT</name>
<feature type="chain" id="PRO_5022909607" evidence="2">
    <location>
        <begin position="22"/>
        <end position="227"/>
    </location>
</feature>
<gene>
    <name evidence="3" type="ORF">Mal64_16400</name>
</gene>
<keyword evidence="4" id="KW-1185">Reference proteome</keyword>
<dbReference type="AlphaFoldDB" id="A0A5C5ZP00"/>
<feature type="compositionally biased region" description="Basic and acidic residues" evidence="1">
    <location>
        <begin position="167"/>
        <end position="180"/>
    </location>
</feature>
<dbReference type="RefSeq" id="WP_146398985.1">
    <property type="nucleotide sequence ID" value="NZ_SJPQ01000002.1"/>
</dbReference>
<accession>A0A5C5ZP00</accession>
<evidence type="ECO:0000256" key="1">
    <source>
        <dbReference type="SAM" id="MobiDB-lite"/>
    </source>
</evidence>
<feature type="region of interest" description="Disordered" evidence="1">
    <location>
        <begin position="166"/>
        <end position="185"/>
    </location>
</feature>
<sequence precursor="true">MKPIAWPSVTVQLLVVTTALAAALPAAAQRRDRGDDRGFDRPAPRSANDRGDRREERVDRQEQRRDWALGQREAVDDRGGDRDRRDWPGEGGRRGDDRWDDDRRDGDYRDNGYRDDSRRGADRWYGRRGGPGGWSVYVPAQYHLGGDERERRRRWAAGDLLDGQRGWSEEEVRGYERSRGYDQPAVSVHYDRSGYPHIPGWNLNNQRHDVGYRGGGDPRRGSSPRRD</sequence>
<feature type="region of interest" description="Disordered" evidence="1">
    <location>
        <begin position="197"/>
        <end position="227"/>
    </location>
</feature>
<reference evidence="3 4" key="1">
    <citation type="submission" date="2019-02" db="EMBL/GenBank/DDBJ databases">
        <title>Deep-cultivation of Planctomycetes and their phenomic and genomic characterization uncovers novel biology.</title>
        <authorList>
            <person name="Wiegand S."/>
            <person name="Jogler M."/>
            <person name="Boedeker C."/>
            <person name="Pinto D."/>
            <person name="Vollmers J."/>
            <person name="Rivas-Marin E."/>
            <person name="Kohn T."/>
            <person name="Peeters S.H."/>
            <person name="Heuer A."/>
            <person name="Rast P."/>
            <person name="Oberbeckmann S."/>
            <person name="Bunk B."/>
            <person name="Jeske O."/>
            <person name="Meyerdierks A."/>
            <person name="Storesund J.E."/>
            <person name="Kallscheuer N."/>
            <person name="Luecker S."/>
            <person name="Lage O.M."/>
            <person name="Pohl T."/>
            <person name="Merkel B.J."/>
            <person name="Hornburger P."/>
            <person name="Mueller R.-W."/>
            <person name="Bruemmer F."/>
            <person name="Labrenz M."/>
            <person name="Spormann A.M."/>
            <person name="Op Den Camp H."/>
            <person name="Overmann J."/>
            <person name="Amann R."/>
            <person name="Jetten M.S.M."/>
            <person name="Mascher T."/>
            <person name="Medema M.H."/>
            <person name="Devos D.P."/>
            <person name="Kaster A.-K."/>
            <person name="Ovreas L."/>
            <person name="Rohde M."/>
            <person name="Galperin M.Y."/>
            <person name="Jogler C."/>
        </authorList>
    </citation>
    <scope>NUCLEOTIDE SEQUENCE [LARGE SCALE GENOMIC DNA]</scope>
    <source>
        <strain evidence="3 4">Mal64</strain>
    </source>
</reference>
<evidence type="ECO:0000256" key="2">
    <source>
        <dbReference type="SAM" id="SignalP"/>
    </source>
</evidence>
<feature type="signal peptide" evidence="2">
    <location>
        <begin position="1"/>
        <end position="21"/>
    </location>
</feature>
<organism evidence="3 4">
    <name type="scientific">Pseudobythopirellula maris</name>
    <dbReference type="NCBI Taxonomy" id="2527991"/>
    <lineage>
        <taxon>Bacteria</taxon>
        <taxon>Pseudomonadati</taxon>
        <taxon>Planctomycetota</taxon>
        <taxon>Planctomycetia</taxon>
        <taxon>Pirellulales</taxon>
        <taxon>Lacipirellulaceae</taxon>
        <taxon>Pseudobythopirellula</taxon>
    </lineage>
</organism>